<proteinExistence type="predicted"/>
<protein>
    <submittedName>
        <fullName evidence="2">Uncharacterized protein</fullName>
    </submittedName>
</protein>
<accession>A0A4R1QAR6</accession>
<name>A0A4R1QAR6_9FIRM</name>
<organism evidence="2 3">
    <name type="scientific">Anaerospora hongkongensis</name>
    <dbReference type="NCBI Taxonomy" id="244830"/>
    <lineage>
        <taxon>Bacteria</taxon>
        <taxon>Bacillati</taxon>
        <taxon>Bacillota</taxon>
        <taxon>Negativicutes</taxon>
        <taxon>Selenomonadales</taxon>
        <taxon>Sporomusaceae</taxon>
        <taxon>Anaerospora</taxon>
    </lineage>
</organism>
<sequence length="321" mass="35684">MACGYDDTYILLYRKLLHNGHFSLPHIAFKIFIYLLLKANRFPDTKWKLGIGECWVSYSDIQTDCAEGDGNVLSKATVAKMLNLLEHGGYIRRIVTEGVGMKVKVKNYGAYQLKDTSSFSEPVGINDQLTSSFNEPPTSLVTSSLNEPLHAEKNLQSLEESVSDASSTYVGCSSTGSPTSSLTGSPSEHIQESNKESKRIKKHTVMDHYHDLFFEKFEEKPFINGGKDGALLKKVINTYGEEKTRSLLTTFFNSEDKFIRDSGYSIGAFISQINKLVIAAREVENCGKNQQHHNPGRVAGKSKTSNQNFLPFGVRCAGEDD</sequence>
<evidence type="ECO:0000256" key="1">
    <source>
        <dbReference type="SAM" id="MobiDB-lite"/>
    </source>
</evidence>
<dbReference type="Proteomes" id="UP000295063">
    <property type="component" value="Unassembled WGS sequence"/>
</dbReference>
<feature type="region of interest" description="Disordered" evidence="1">
    <location>
        <begin position="169"/>
        <end position="198"/>
    </location>
</feature>
<keyword evidence="3" id="KW-1185">Reference proteome</keyword>
<comment type="caution">
    <text evidence="2">The sequence shown here is derived from an EMBL/GenBank/DDBJ whole genome shotgun (WGS) entry which is preliminary data.</text>
</comment>
<dbReference type="AlphaFoldDB" id="A0A4R1QAR6"/>
<reference evidence="2 3" key="1">
    <citation type="submission" date="2019-03" db="EMBL/GenBank/DDBJ databases">
        <title>Genomic Encyclopedia of Type Strains, Phase IV (KMG-IV): sequencing the most valuable type-strain genomes for metagenomic binning, comparative biology and taxonomic classification.</title>
        <authorList>
            <person name="Goeker M."/>
        </authorList>
    </citation>
    <scope>NUCLEOTIDE SEQUENCE [LARGE SCALE GENOMIC DNA]</scope>
    <source>
        <strain evidence="2 3">DSM 15969</strain>
    </source>
</reference>
<dbReference type="EMBL" id="SLUI01000001">
    <property type="protein sequence ID" value="TCL40015.1"/>
    <property type="molecule type" value="Genomic_DNA"/>
</dbReference>
<evidence type="ECO:0000313" key="3">
    <source>
        <dbReference type="Proteomes" id="UP000295063"/>
    </source>
</evidence>
<evidence type="ECO:0000313" key="2">
    <source>
        <dbReference type="EMBL" id="TCL40015.1"/>
    </source>
</evidence>
<feature type="compositionally biased region" description="Low complexity" evidence="1">
    <location>
        <begin position="173"/>
        <end position="187"/>
    </location>
</feature>
<dbReference type="RefSeq" id="WP_132074223.1">
    <property type="nucleotide sequence ID" value="NZ_SLUI01000001.1"/>
</dbReference>
<gene>
    <name evidence="2" type="ORF">EV210_101215</name>
</gene>